<dbReference type="CDD" id="cd01366">
    <property type="entry name" value="KISc_C_terminal"/>
    <property type="match status" value="1"/>
</dbReference>
<comment type="similarity">
    <text evidence="1">Belongs to the TRAFAC class myosin-kinesin ATPase superfamily. Kinesin family. KIN-14 subfamily.</text>
</comment>
<comment type="caution">
    <text evidence="11">The sequence shown here is derived from an EMBL/GenBank/DDBJ whole genome shotgun (WGS) entry which is preliminary data.</text>
</comment>
<evidence type="ECO:0000256" key="8">
    <source>
        <dbReference type="SAM" id="Coils"/>
    </source>
</evidence>
<organism evidence="11 12">
    <name type="scientific">Zostera marina</name>
    <name type="common">Eelgrass</name>
    <dbReference type="NCBI Taxonomy" id="29655"/>
    <lineage>
        <taxon>Eukaryota</taxon>
        <taxon>Viridiplantae</taxon>
        <taxon>Streptophyta</taxon>
        <taxon>Embryophyta</taxon>
        <taxon>Tracheophyta</taxon>
        <taxon>Spermatophyta</taxon>
        <taxon>Magnoliopsida</taxon>
        <taxon>Liliopsida</taxon>
        <taxon>Zosteraceae</taxon>
        <taxon>Zostera</taxon>
    </lineage>
</organism>
<keyword evidence="3 7" id="KW-0547">Nucleotide-binding</keyword>
<dbReference type="Gene3D" id="2.60.120.430">
    <property type="entry name" value="Galactose-binding lectin"/>
    <property type="match status" value="1"/>
</dbReference>
<feature type="region of interest" description="Disordered" evidence="9">
    <location>
        <begin position="998"/>
        <end position="1026"/>
    </location>
</feature>
<dbReference type="Gene3D" id="3.40.850.10">
    <property type="entry name" value="Kinesin motor domain"/>
    <property type="match status" value="1"/>
</dbReference>
<feature type="compositionally biased region" description="Basic and acidic residues" evidence="9">
    <location>
        <begin position="835"/>
        <end position="850"/>
    </location>
</feature>
<dbReference type="GO" id="GO:0007017">
    <property type="term" value="P:microtubule-based process"/>
    <property type="evidence" value="ECO:0000318"/>
    <property type="project" value="GO_Central"/>
</dbReference>
<evidence type="ECO:0000256" key="7">
    <source>
        <dbReference type="PROSITE-ProRule" id="PRU00283"/>
    </source>
</evidence>
<dbReference type="PROSITE" id="PS50067">
    <property type="entry name" value="KINESIN_MOTOR_2"/>
    <property type="match status" value="1"/>
</dbReference>
<evidence type="ECO:0000256" key="6">
    <source>
        <dbReference type="ARBA" id="ARBA00023175"/>
    </source>
</evidence>
<sequence>MVGSTSESTLVNSDTVVAHGIGSSCHSMFKFPVAVAETTDLVVFSGSPDFSRITSQKDLFPEKEKDVFLGKECLDVSFELPTVPAENGCVFLTLNCGEVDGNTSSVVNDKFQFQKDSFFVGGDVLNTDEKIGGSALYQTVRYGDFFYKFNDLEQGDYLVDLHFAEIVFTEGPSGIRTFDVIIQDQKVVSGLDIYKQVSGNQPLVISDLNATVTMDGCLVIKFLSVNGKPLICGISIKHNDFSTGKKLKMKVDEETTSFQFGGELGKIQVNEDCGNECNCCRNIKEKYDILCKTRVELEKDLEMAKAQNEFKSWECHEAWMSLKNLQAELMTKSMHVGSLAFAVEGQVKEKSKWFSSLREISMNIKLLKTDHSKLKKEASDHKSELADMVSQILSVQLLFKDQAVLQRENEVLKRNFLKESISRKELYNKVLELKGNIRVFCRSRPLNMGELSRGVSVVVDFESAKDGELTVRPNCAAPRKLFKFDSVFGPESDQDSVFEASAPLVTSVLDGYNVCIFAYGQTGTGKTFTMEGTEDARGVNYKTLEELFRIIKEREGVYQYEISVSALEVYNEQIRDLLASETHHGKRLEIRQAADGVHSIPGLVEANVSNMRQVWDVLQTGSNARVVGSTSANEHSSRSHCLHCVMVKGRNMDNGECIRSKLWLIDLAGSERIAKTDVQGERLKEAQNINKSLSALGDVISALATKSPHIPFRNSKLTHLLQDSLGGDSKALMFVQISISEDDVNETLCSLNFASRVRGIELGLAKKQFDGGEIQKYKQMLEKAKQDSKGKVKKMEDTIHSIDTKLKAKEASNKNLQDKVKELESRLIMERSFSRQKDTNNGRLPLEPRENFPLMKENNKPDVNEEATVMSKKEVSGVSKLVDKTFPPIPKRINRLSFGPQKMDTNTGSLMSRRINRLSICSEKLPVILPNTDVSEEATVMSKKEVSKLVDKTFPPIPKRINRLSFGLQKMDSNTGSLMSRRINRLSICPEKLPVIPPNTGRKCSVGPRDDASTSSSPSGVIKKQPQRNILRKSLQKKLVVLRPQHLQPVSGKGCGGGNMATKSIVMKPRRLVPSVNRIEDKKETKKRQIVGGFHF</sequence>
<dbReference type="GO" id="GO:0008017">
    <property type="term" value="F:microtubule binding"/>
    <property type="evidence" value="ECO:0000318"/>
    <property type="project" value="GO_Central"/>
</dbReference>
<dbReference type="InterPro" id="IPR036961">
    <property type="entry name" value="Kinesin_motor_dom_sf"/>
</dbReference>
<evidence type="ECO:0000256" key="3">
    <source>
        <dbReference type="ARBA" id="ARBA00022741"/>
    </source>
</evidence>
<evidence type="ECO:0000313" key="12">
    <source>
        <dbReference type="Proteomes" id="UP000036987"/>
    </source>
</evidence>
<dbReference type="SMART" id="SM00129">
    <property type="entry name" value="KISc"/>
    <property type="match status" value="1"/>
</dbReference>
<dbReference type="OrthoDB" id="3176171at2759"/>
<evidence type="ECO:0000256" key="4">
    <source>
        <dbReference type="ARBA" id="ARBA00022840"/>
    </source>
</evidence>
<dbReference type="PANTHER" id="PTHR47972:SF35">
    <property type="entry name" value="KINESIN-LIKE PROTEIN KIN-14Q"/>
    <property type="match status" value="1"/>
</dbReference>
<keyword evidence="2" id="KW-0493">Microtubule</keyword>
<dbReference type="GO" id="GO:0005524">
    <property type="term" value="F:ATP binding"/>
    <property type="evidence" value="ECO:0007669"/>
    <property type="project" value="UniProtKB-UniRule"/>
</dbReference>
<dbReference type="SUPFAM" id="SSF52540">
    <property type="entry name" value="P-loop containing nucleoside triphosphate hydrolases"/>
    <property type="match status" value="1"/>
</dbReference>
<feature type="coiled-coil region" evidence="8">
    <location>
        <begin position="357"/>
        <end position="384"/>
    </location>
</feature>
<keyword evidence="4 7" id="KW-0067">ATP-binding</keyword>
<keyword evidence="5 8" id="KW-0175">Coiled coil</keyword>
<dbReference type="FunFam" id="3.40.850.10:FF:000057">
    <property type="entry name" value="kinesin-like protein KIN-14R"/>
    <property type="match status" value="1"/>
</dbReference>
<evidence type="ECO:0000256" key="2">
    <source>
        <dbReference type="ARBA" id="ARBA00022701"/>
    </source>
</evidence>
<dbReference type="GO" id="GO:0015630">
    <property type="term" value="C:microtubule cytoskeleton"/>
    <property type="evidence" value="ECO:0000318"/>
    <property type="project" value="GO_Central"/>
</dbReference>
<dbReference type="PROSITE" id="PS00411">
    <property type="entry name" value="KINESIN_MOTOR_1"/>
    <property type="match status" value="1"/>
</dbReference>
<dbReference type="PRINTS" id="PR00380">
    <property type="entry name" value="KINESINHEAVY"/>
</dbReference>
<proteinExistence type="inferred from homology"/>
<dbReference type="InterPro" id="IPR001752">
    <property type="entry name" value="Kinesin_motor_dom"/>
</dbReference>
<dbReference type="Proteomes" id="UP000036987">
    <property type="component" value="Unassembled WGS sequence"/>
</dbReference>
<evidence type="ECO:0000313" key="11">
    <source>
        <dbReference type="EMBL" id="KMZ72115.1"/>
    </source>
</evidence>
<name>A0A0K9PV80_ZOSMR</name>
<feature type="region of interest" description="Disordered" evidence="9">
    <location>
        <begin position="835"/>
        <end position="859"/>
    </location>
</feature>
<dbReference type="InterPro" id="IPR027417">
    <property type="entry name" value="P-loop_NTPase"/>
</dbReference>
<dbReference type="InterPro" id="IPR021720">
    <property type="entry name" value="Malectin_dom"/>
</dbReference>
<accession>A0A0K9PV80</accession>
<dbReference type="GO" id="GO:0007018">
    <property type="term" value="P:microtubule-based movement"/>
    <property type="evidence" value="ECO:0007669"/>
    <property type="project" value="InterPro"/>
</dbReference>
<dbReference type="InterPro" id="IPR019821">
    <property type="entry name" value="Kinesin_motor_CS"/>
</dbReference>
<evidence type="ECO:0000256" key="9">
    <source>
        <dbReference type="SAM" id="MobiDB-lite"/>
    </source>
</evidence>
<dbReference type="GO" id="GO:0005874">
    <property type="term" value="C:microtubule"/>
    <property type="evidence" value="ECO:0007669"/>
    <property type="project" value="UniProtKB-KW"/>
</dbReference>
<feature type="binding site" evidence="7">
    <location>
        <begin position="520"/>
        <end position="527"/>
    </location>
    <ligand>
        <name>ATP</name>
        <dbReference type="ChEBI" id="CHEBI:30616"/>
    </ligand>
</feature>
<dbReference type="InterPro" id="IPR027640">
    <property type="entry name" value="Kinesin-like_fam"/>
</dbReference>
<evidence type="ECO:0000256" key="1">
    <source>
        <dbReference type="ARBA" id="ARBA00010899"/>
    </source>
</evidence>
<feature type="coiled-coil region" evidence="8">
    <location>
        <begin position="778"/>
        <end position="826"/>
    </location>
</feature>
<dbReference type="AlphaFoldDB" id="A0A0K9PV80"/>
<dbReference type="EMBL" id="LFYR01000643">
    <property type="protein sequence ID" value="KMZ72115.1"/>
    <property type="molecule type" value="Genomic_DNA"/>
</dbReference>
<evidence type="ECO:0000256" key="5">
    <source>
        <dbReference type="ARBA" id="ARBA00023054"/>
    </source>
</evidence>
<protein>
    <submittedName>
        <fullName evidence="11">Kinesin-4</fullName>
    </submittedName>
</protein>
<reference evidence="12" key="1">
    <citation type="journal article" date="2016" name="Nature">
        <title>The genome of the seagrass Zostera marina reveals angiosperm adaptation to the sea.</title>
        <authorList>
            <person name="Olsen J.L."/>
            <person name="Rouze P."/>
            <person name="Verhelst B."/>
            <person name="Lin Y.-C."/>
            <person name="Bayer T."/>
            <person name="Collen J."/>
            <person name="Dattolo E."/>
            <person name="De Paoli E."/>
            <person name="Dittami S."/>
            <person name="Maumus F."/>
            <person name="Michel G."/>
            <person name="Kersting A."/>
            <person name="Lauritano C."/>
            <person name="Lohaus R."/>
            <person name="Toepel M."/>
            <person name="Tonon T."/>
            <person name="Vanneste K."/>
            <person name="Amirebrahimi M."/>
            <person name="Brakel J."/>
            <person name="Bostroem C."/>
            <person name="Chovatia M."/>
            <person name="Grimwood J."/>
            <person name="Jenkins J.W."/>
            <person name="Jueterbock A."/>
            <person name="Mraz A."/>
            <person name="Stam W.T."/>
            <person name="Tice H."/>
            <person name="Bornberg-Bauer E."/>
            <person name="Green P.J."/>
            <person name="Pearson G.A."/>
            <person name="Procaccini G."/>
            <person name="Duarte C.M."/>
            <person name="Schmutz J."/>
            <person name="Reusch T.B.H."/>
            <person name="Van de Peer Y."/>
        </authorList>
    </citation>
    <scope>NUCLEOTIDE SEQUENCE [LARGE SCALE GENOMIC DNA]</scope>
    <source>
        <strain evidence="12">cv. Finnish</strain>
    </source>
</reference>
<gene>
    <name evidence="11" type="ORF">ZOSMA_16G00820</name>
</gene>
<dbReference type="OMA" id="MSNDCEQ"/>
<keyword evidence="6 7" id="KW-0505">Motor protein</keyword>
<dbReference type="Pfam" id="PF11721">
    <property type="entry name" value="Malectin"/>
    <property type="match status" value="1"/>
</dbReference>
<keyword evidence="12" id="KW-1185">Reference proteome</keyword>
<dbReference type="PANTHER" id="PTHR47972">
    <property type="entry name" value="KINESIN-LIKE PROTEIN KLP-3"/>
    <property type="match status" value="1"/>
</dbReference>
<dbReference type="STRING" id="29655.A0A0K9PV80"/>
<dbReference type="Pfam" id="PF00225">
    <property type="entry name" value="Kinesin"/>
    <property type="match status" value="1"/>
</dbReference>
<dbReference type="GO" id="GO:0003777">
    <property type="term" value="F:microtubule motor activity"/>
    <property type="evidence" value="ECO:0007669"/>
    <property type="project" value="InterPro"/>
</dbReference>
<evidence type="ECO:0000259" key="10">
    <source>
        <dbReference type="PROSITE" id="PS50067"/>
    </source>
</evidence>
<feature type="domain" description="Kinesin motor" evidence="10">
    <location>
        <begin position="436"/>
        <end position="760"/>
    </location>
</feature>